<accession>A0A8I1ANL1</accession>
<dbReference type="EMBL" id="CP092085">
    <property type="protein sequence ID" value="UUN96726.1"/>
    <property type="molecule type" value="Genomic_DNA"/>
</dbReference>
<evidence type="ECO:0000313" key="2">
    <source>
        <dbReference type="Proteomes" id="UP000644140"/>
    </source>
</evidence>
<gene>
    <name evidence="1" type="ORF">I9054_015270</name>
</gene>
<reference evidence="1" key="1">
    <citation type="submission" date="2022-02" db="EMBL/GenBank/DDBJ databases">
        <title>Characterization of Tn125 harboring carbapenem-resistant Acinetobacter bereziniae clinical isolates.</title>
        <authorList>
            <person name="Wong N.-K."/>
            <person name="Pan Q."/>
        </authorList>
    </citation>
    <scope>NUCLEOTIDE SEQUENCE</scope>
    <source>
        <strain evidence="1">GD03393</strain>
    </source>
</reference>
<organism evidence="1 2">
    <name type="scientific">Acinetobacter bereziniae</name>
    <name type="common">Acinetobacter genomosp. 10</name>
    <dbReference type="NCBI Taxonomy" id="106648"/>
    <lineage>
        <taxon>Bacteria</taxon>
        <taxon>Pseudomonadati</taxon>
        <taxon>Pseudomonadota</taxon>
        <taxon>Gammaproteobacteria</taxon>
        <taxon>Moraxellales</taxon>
        <taxon>Moraxellaceae</taxon>
        <taxon>Acinetobacter</taxon>
    </lineage>
</organism>
<dbReference type="Proteomes" id="UP000644140">
    <property type="component" value="Chromosome"/>
</dbReference>
<sequence length="88" mass="9991">MLTIIAEVIISFFISNYESEKYPYLISFFKGIVLGVSGFILGMLIDFFNKDLMDLQGVLLFFLISIGIGLLCSLFFMGCKWLDLNSKN</sequence>
<proteinExistence type="predicted"/>
<dbReference type="AlphaFoldDB" id="A0A8I1ANL1"/>
<dbReference type="RefSeq" id="WP_009583894.1">
    <property type="nucleotide sequence ID" value="NZ_BKJQ01000191.1"/>
</dbReference>
<protein>
    <submittedName>
        <fullName evidence="1">Uncharacterized protein</fullName>
    </submittedName>
</protein>
<evidence type="ECO:0000313" key="1">
    <source>
        <dbReference type="EMBL" id="UUN96726.1"/>
    </source>
</evidence>
<name>A0A8I1ANL1_ACIBZ</name>
<dbReference type="GeneID" id="69461555"/>